<sequence length="97" mass="10897">MLNTREDYNNFYANTPKNSYAFAASQDKMSNVYTVDNEVSRTRGSVYSNESMIESRKNARQSNCRRALLITLGVSLLILVTVGFILTSSALMRSRSS</sequence>
<evidence type="ECO:0000313" key="3">
    <source>
        <dbReference type="Proteomes" id="UP000835052"/>
    </source>
</evidence>
<feature type="transmembrane region" description="Helical" evidence="1">
    <location>
        <begin position="67"/>
        <end position="91"/>
    </location>
</feature>
<proteinExistence type="predicted"/>
<keyword evidence="3" id="KW-1185">Reference proteome</keyword>
<keyword evidence="1" id="KW-1133">Transmembrane helix</keyword>
<protein>
    <submittedName>
        <fullName evidence="2">Uncharacterized protein</fullName>
    </submittedName>
</protein>
<reference evidence="2" key="1">
    <citation type="submission" date="2020-10" db="EMBL/GenBank/DDBJ databases">
        <authorList>
            <person name="Kikuchi T."/>
        </authorList>
    </citation>
    <scope>NUCLEOTIDE SEQUENCE</scope>
    <source>
        <strain evidence="2">NKZ352</strain>
    </source>
</reference>
<dbReference type="AlphaFoldDB" id="A0A8S1H236"/>
<keyword evidence="1" id="KW-0812">Transmembrane</keyword>
<comment type="caution">
    <text evidence="2">The sequence shown here is derived from an EMBL/GenBank/DDBJ whole genome shotgun (WGS) entry which is preliminary data.</text>
</comment>
<accession>A0A8S1H236</accession>
<evidence type="ECO:0000313" key="2">
    <source>
        <dbReference type="EMBL" id="CAD6190346.1"/>
    </source>
</evidence>
<organism evidence="2 3">
    <name type="scientific">Caenorhabditis auriculariae</name>
    <dbReference type="NCBI Taxonomy" id="2777116"/>
    <lineage>
        <taxon>Eukaryota</taxon>
        <taxon>Metazoa</taxon>
        <taxon>Ecdysozoa</taxon>
        <taxon>Nematoda</taxon>
        <taxon>Chromadorea</taxon>
        <taxon>Rhabditida</taxon>
        <taxon>Rhabditina</taxon>
        <taxon>Rhabditomorpha</taxon>
        <taxon>Rhabditoidea</taxon>
        <taxon>Rhabditidae</taxon>
        <taxon>Peloderinae</taxon>
        <taxon>Caenorhabditis</taxon>
    </lineage>
</organism>
<evidence type="ECO:0000256" key="1">
    <source>
        <dbReference type="SAM" id="Phobius"/>
    </source>
</evidence>
<gene>
    <name evidence="2" type="ORF">CAUJ_LOCUS6265</name>
</gene>
<dbReference type="Proteomes" id="UP000835052">
    <property type="component" value="Unassembled WGS sequence"/>
</dbReference>
<dbReference type="EMBL" id="CAJGYM010000015">
    <property type="protein sequence ID" value="CAD6190346.1"/>
    <property type="molecule type" value="Genomic_DNA"/>
</dbReference>
<name>A0A8S1H236_9PELO</name>
<keyword evidence="1" id="KW-0472">Membrane</keyword>